<keyword evidence="4" id="KW-1185">Reference proteome</keyword>
<dbReference type="InterPro" id="IPR011659">
    <property type="entry name" value="WD40"/>
</dbReference>
<evidence type="ECO:0000313" key="4">
    <source>
        <dbReference type="Proteomes" id="UP001595812"/>
    </source>
</evidence>
<comment type="caution">
    <text evidence="3">The sequence shown here is derived from an EMBL/GenBank/DDBJ whole genome shotgun (WGS) entry which is preliminary data.</text>
</comment>
<name>A0ABV8AJM9_9FLAO</name>
<dbReference type="EMBL" id="JBHSAT010000023">
    <property type="protein sequence ID" value="MFC3878267.1"/>
    <property type="molecule type" value="Genomic_DNA"/>
</dbReference>
<dbReference type="PANTHER" id="PTHR36842:SF1">
    <property type="entry name" value="PROTEIN TOLB"/>
    <property type="match status" value="1"/>
</dbReference>
<sequence length="298" mass="34787">MKFNLPILLLVFIFSTAYTQENGFKEVQLTDNNSNNRYSSYNKEGTKILFESDRDGRWQIYIMDIDGNGESRVLTSTSNDRRPTWHPFKNMILFESDRSGTNELYTYDIDTKALKMVPIPLEGHKSYAEFFSNGVELIFCLETEKGNKDIYRVHKKGKLLRKLVSNEQKNRYPKASRRGDFVLYTSDKNNTQDTDVIYNYSVLQKSNNKISFFKDDCSDASWPNVTNRLVFSGLIDKEDHTTTEIYTMQTDGSRKLRITYNEQDDSLPHWSPNDINILVTRRMPNGEQIFKILLKEPL</sequence>
<protein>
    <recommendedName>
        <fullName evidence="5">WD40 repeat protein</fullName>
    </recommendedName>
</protein>
<feature type="signal peptide" evidence="2">
    <location>
        <begin position="1"/>
        <end position="19"/>
    </location>
</feature>
<dbReference type="Gene3D" id="2.120.10.30">
    <property type="entry name" value="TolB, C-terminal domain"/>
    <property type="match status" value="2"/>
</dbReference>
<evidence type="ECO:0008006" key="5">
    <source>
        <dbReference type="Google" id="ProtNLM"/>
    </source>
</evidence>
<dbReference type="Pfam" id="PF07676">
    <property type="entry name" value="PD40"/>
    <property type="match status" value="2"/>
</dbReference>
<evidence type="ECO:0000313" key="3">
    <source>
        <dbReference type="EMBL" id="MFC3878267.1"/>
    </source>
</evidence>
<dbReference type="SUPFAM" id="SSF69304">
    <property type="entry name" value="Tricorn protease N-terminal domain"/>
    <property type="match status" value="1"/>
</dbReference>
<evidence type="ECO:0000256" key="2">
    <source>
        <dbReference type="SAM" id="SignalP"/>
    </source>
</evidence>
<dbReference type="Proteomes" id="UP001595812">
    <property type="component" value="Unassembled WGS sequence"/>
</dbReference>
<dbReference type="RefSeq" id="WP_386102297.1">
    <property type="nucleotide sequence ID" value="NZ_JBHSAT010000023.1"/>
</dbReference>
<dbReference type="PANTHER" id="PTHR36842">
    <property type="entry name" value="PROTEIN TOLB HOMOLOG"/>
    <property type="match status" value="1"/>
</dbReference>
<keyword evidence="2" id="KW-0732">Signal</keyword>
<accession>A0ABV8AJM9</accession>
<proteinExistence type="inferred from homology"/>
<comment type="similarity">
    <text evidence="1">Belongs to the TolB family.</text>
</comment>
<dbReference type="InterPro" id="IPR011042">
    <property type="entry name" value="6-blade_b-propeller_TolB-like"/>
</dbReference>
<evidence type="ECO:0000256" key="1">
    <source>
        <dbReference type="ARBA" id="ARBA00009820"/>
    </source>
</evidence>
<gene>
    <name evidence="3" type="ORF">ACFOSX_13590</name>
</gene>
<reference evidence="4" key="1">
    <citation type="journal article" date="2019" name="Int. J. Syst. Evol. Microbiol.">
        <title>The Global Catalogue of Microorganisms (GCM) 10K type strain sequencing project: providing services to taxonomists for standard genome sequencing and annotation.</title>
        <authorList>
            <consortium name="The Broad Institute Genomics Platform"/>
            <consortium name="The Broad Institute Genome Sequencing Center for Infectious Disease"/>
            <person name="Wu L."/>
            <person name="Ma J."/>
        </authorList>
    </citation>
    <scope>NUCLEOTIDE SEQUENCE [LARGE SCALE GENOMIC DNA]</scope>
    <source>
        <strain evidence="4">CECT 8979</strain>
    </source>
</reference>
<feature type="chain" id="PRO_5047303199" description="WD40 repeat protein" evidence="2">
    <location>
        <begin position="20"/>
        <end position="298"/>
    </location>
</feature>
<organism evidence="3 4">
    <name type="scientific">Winogradskyella maritima</name>
    <dbReference type="NCBI Taxonomy" id="1517766"/>
    <lineage>
        <taxon>Bacteria</taxon>
        <taxon>Pseudomonadati</taxon>
        <taxon>Bacteroidota</taxon>
        <taxon>Flavobacteriia</taxon>
        <taxon>Flavobacteriales</taxon>
        <taxon>Flavobacteriaceae</taxon>
        <taxon>Winogradskyella</taxon>
    </lineage>
</organism>